<organism evidence="2">
    <name type="scientific">Arundo donax</name>
    <name type="common">Giant reed</name>
    <name type="synonym">Donax arundinaceus</name>
    <dbReference type="NCBI Taxonomy" id="35708"/>
    <lineage>
        <taxon>Eukaryota</taxon>
        <taxon>Viridiplantae</taxon>
        <taxon>Streptophyta</taxon>
        <taxon>Embryophyta</taxon>
        <taxon>Tracheophyta</taxon>
        <taxon>Spermatophyta</taxon>
        <taxon>Magnoliopsida</taxon>
        <taxon>Liliopsida</taxon>
        <taxon>Poales</taxon>
        <taxon>Poaceae</taxon>
        <taxon>PACMAD clade</taxon>
        <taxon>Arundinoideae</taxon>
        <taxon>Arundineae</taxon>
        <taxon>Arundo</taxon>
    </lineage>
</organism>
<sequence length="25" mass="2802">MIDGPHVRHSDQPPDARADDRVCLT</sequence>
<name>A0A0A8XWB4_ARUDO</name>
<proteinExistence type="predicted"/>
<dbReference type="AlphaFoldDB" id="A0A0A8XWB4"/>
<protein>
    <submittedName>
        <fullName evidence="2">Uncharacterized protein</fullName>
    </submittedName>
</protein>
<reference evidence="2" key="1">
    <citation type="submission" date="2014-09" db="EMBL/GenBank/DDBJ databases">
        <authorList>
            <person name="Magalhaes I.L.F."/>
            <person name="Oliveira U."/>
            <person name="Santos F.R."/>
            <person name="Vidigal T.H.D.A."/>
            <person name="Brescovit A.D."/>
            <person name="Santos A.J."/>
        </authorList>
    </citation>
    <scope>NUCLEOTIDE SEQUENCE</scope>
    <source>
        <tissue evidence="2">Shoot tissue taken approximately 20 cm above the soil surface</tissue>
    </source>
</reference>
<reference evidence="2" key="2">
    <citation type="journal article" date="2015" name="Data Brief">
        <title>Shoot transcriptome of the giant reed, Arundo donax.</title>
        <authorList>
            <person name="Barrero R.A."/>
            <person name="Guerrero F.D."/>
            <person name="Moolhuijzen P."/>
            <person name="Goolsby J.A."/>
            <person name="Tidwell J."/>
            <person name="Bellgard S.E."/>
            <person name="Bellgard M.I."/>
        </authorList>
    </citation>
    <scope>NUCLEOTIDE SEQUENCE</scope>
    <source>
        <tissue evidence="2">Shoot tissue taken approximately 20 cm above the soil surface</tissue>
    </source>
</reference>
<feature type="region of interest" description="Disordered" evidence="1">
    <location>
        <begin position="1"/>
        <end position="25"/>
    </location>
</feature>
<evidence type="ECO:0000313" key="2">
    <source>
        <dbReference type="EMBL" id="JAD18121.1"/>
    </source>
</evidence>
<accession>A0A0A8XWB4</accession>
<evidence type="ECO:0000256" key="1">
    <source>
        <dbReference type="SAM" id="MobiDB-lite"/>
    </source>
</evidence>
<dbReference type="EMBL" id="GBRH01279774">
    <property type="protein sequence ID" value="JAD18121.1"/>
    <property type="molecule type" value="Transcribed_RNA"/>
</dbReference>